<proteinExistence type="predicted"/>
<evidence type="ECO:0000313" key="2">
    <source>
        <dbReference type="EMBL" id="MEE2565501.1"/>
    </source>
</evidence>
<protein>
    <submittedName>
        <fullName evidence="2">Uncharacterized protein</fullName>
    </submittedName>
</protein>
<dbReference type="EMBL" id="JAZDRO010000001">
    <property type="protein sequence ID" value="MEE2565501.1"/>
    <property type="molecule type" value="Genomic_DNA"/>
</dbReference>
<dbReference type="Proteomes" id="UP001310692">
    <property type="component" value="Unassembled WGS sequence"/>
</dbReference>
<accession>A0ABU7LVI6</accession>
<comment type="caution">
    <text evidence="2">The sequence shown here is derived from an EMBL/GenBank/DDBJ whole genome shotgun (WGS) entry which is preliminary data.</text>
</comment>
<reference evidence="2 3" key="1">
    <citation type="submission" date="2024-01" db="EMBL/GenBank/DDBJ databases">
        <title>Hyphobacterium bacterium isolated from marine sediment.</title>
        <authorList>
            <person name="Zhao S."/>
        </authorList>
    </citation>
    <scope>NUCLEOTIDE SEQUENCE [LARGE SCALE GENOMIC DNA]</scope>
    <source>
        <strain evidence="2 3">Y60-23</strain>
    </source>
</reference>
<sequence>MDAAIGLIGVVIGACIGLIGAWLGPKWQAAENAKSLKITIVTFIDDQISSYISIIDTLTKIRGKTGIIQLITLNQVFPEYNSFERNREHLLRLDNEEIRYKIKQVFAELNSTAQVLYNLVQQESNIPAEGRDDDYHKNLIQNIDYAWGRFLEFEGRLVSLRKELKALTD</sequence>
<feature type="transmembrane region" description="Helical" evidence="1">
    <location>
        <begin position="6"/>
        <end position="24"/>
    </location>
</feature>
<gene>
    <name evidence="2" type="ORF">V0U35_02315</name>
</gene>
<keyword evidence="3" id="KW-1185">Reference proteome</keyword>
<organism evidence="2 3">
    <name type="scientific">Hyphobacterium marinum</name>
    <dbReference type="NCBI Taxonomy" id="3116574"/>
    <lineage>
        <taxon>Bacteria</taxon>
        <taxon>Pseudomonadati</taxon>
        <taxon>Pseudomonadota</taxon>
        <taxon>Alphaproteobacteria</taxon>
        <taxon>Maricaulales</taxon>
        <taxon>Maricaulaceae</taxon>
        <taxon>Hyphobacterium</taxon>
    </lineage>
</organism>
<evidence type="ECO:0000313" key="3">
    <source>
        <dbReference type="Proteomes" id="UP001310692"/>
    </source>
</evidence>
<name>A0ABU7LVI6_9PROT</name>
<keyword evidence="1" id="KW-0812">Transmembrane</keyword>
<dbReference type="RefSeq" id="WP_330195036.1">
    <property type="nucleotide sequence ID" value="NZ_JAZDRO010000001.1"/>
</dbReference>
<keyword evidence="1" id="KW-0472">Membrane</keyword>
<keyword evidence="1" id="KW-1133">Transmembrane helix</keyword>
<evidence type="ECO:0000256" key="1">
    <source>
        <dbReference type="SAM" id="Phobius"/>
    </source>
</evidence>